<dbReference type="Proteomes" id="UP000242180">
    <property type="component" value="Unassembled WGS sequence"/>
</dbReference>
<sequence length="111" mass="12316">MSGFMVPTQGRSLLRFFAIDSEIFPLIATVSLTAGAAGYFAGSRQRSSDRNVVLADDGHPWSMANTNGNYKYRFYKHGDPKGETLEAPSATVSQYFAVNTPKDQIPRYMQK</sequence>
<feature type="transmembrane region" description="Helical" evidence="1">
    <location>
        <begin position="23"/>
        <end position="41"/>
    </location>
</feature>
<keyword evidence="3" id="KW-1185">Reference proteome</keyword>
<evidence type="ECO:0000313" key="3">
    <source>
        <dbReference type="Proteomes" id="UP000242180"/>
    </source>
</evidence>
<protein>
    <recommendedName>
        <fullName evidence="4">NADH-ubiquinone reductase complex 1 MLRQ subunit-domain-containing protein</fullName>
    </recommendedName>
</protein>
<reference evidence="2 3" key="1">
    <citation type="submission" date="2016-07" db="EMBL/GenBank/DDBJ databases">
        <title>Pervasive Adenine N6-methylation of Active Genes in Fungi.</title>
        <authorList>
            <consortium name="DOE Joint Genome Institute"/>
            <person name="Mondo S.J."/>
            <person name="Dannebaum R.O."/>
            <person name="Kuo R.C."/>
            <person name="Labutti K."/>
            <person name="Haridas S."/>
            <person name="Kuo A."/>
            <person name="Salamov A."/>
            <person name="Ahrendt S.R."/>
            <person name="Lipzen A."/>
            <person name="Sullivan W."/>
            <person name="Andreopoulos W.B."/>
            <person name="Clum A."/>
            <person name="Lindquist E."/>
            <person name="Daum C."/>
            <person name="Ramamoorthy G.K."/>
            <person name="Gryganskyi A."/>
            <person name="Culley D."/>
            <person name="Magnuson J.K."/>
            <person name="James T.Y."/>
            <person name="O'Malley M.A."/>
            <person name="Stajich J.E."/>
            <person name="Spatafora J.W."/>
            <person name="Visel A."/>
            <person name="Grigoriev I.V."/>
        </authorList>
    </citation>
    <scope>NUCLEOTIDE SEQUENCE [LARGE SCALE GENOMIC DNA]</scope>
    <source>
        <strain evidence="2 3">NRRL 2496</strain>
    </source>
</reference>
<dbReference type="OrthoDB" id="3141857at2759"/>
<gene>
    <name evidence="2" type="ORF">BCR43DRAFT_540762</name>
</gene>
<evidence type="ECO:0000256" key="1">
    <source>
        <dbReference type="SAM" id="Phobius"/>
    </source>
</evidence>
<keyword evidence="1" id="KW-1133">Transmembrane helix</keyword>
<organism evidence="2 3">
    <name type="scientific">Syncephalastrum racemosum</name>
    <name type="common">Filamentous fungus</name>
    <dbReference type="NCBI Taxonomy" id="13706"/>
    <lineage>
        <taxon>Eukaryota</taxon>
        <taxon>Fungi</taxon>
        <taxon>Fungi incertae sedis</taxon>
        <taxon>Mucoromycota</taxon>
        <taxon>Mucoromycotina</taxon>
        <taxon>Mucoromycetes</taxon>
        <taxon>Mucorales</taxon>
        <taxon>Syncephalastraceae</taxon>
        <taxon>Syncephalastrum</taxon>
    </lineage>
</organism>
<keyword evidence="1" id="KW-0812">Transmembrane</keyword>
<accession>A0A1X2HMG6</accession>
<evidence type="ECO:0000313" key="2">
    <source>
        <dbReference type="EMBL" id="ORZ00547.1"/>
    </source>
</evidence>
<proteinExistence type="predicted"/>
<evidence type="ECO:0008006" key="4">
    <source>
        <dbReference type="Google" id="ProtNLM"/>
    </source>
</evidence>
<dbReference type="EMBL" id="MCGN01000002">
    <property type="protein sequence ID" value="ORZ00547.1"/>
    <property type="molecule type" value="Genomic_DNA"/>
</dbReference>
<dbReference type="InParanoid" id="A0A1X2HMG6"/>
<name>A0A1X2HMG6_SYNRA</name>
<dbReference type="AlphaFoldDB" id="A0A1X2HMG6"/>
<keyword evidence="1" id="KW-0472">Membrane</keyword>
<comment type="caution">
    <text evidence="2">The sequence shown here is derived from an EMBL/GenBank/DDBJ whole genome shotgun (WGS) entry which is preliminary data.</text>
</comment>